<gene>
    <name evidence="1" type="ORF">JFY71_10440</name>
</gene>
<sequence>MGVFDKFKNLIGLDDNYEDDYYNDDYYEDDYYDEGPSVNKNSSSNNYYSENDNESSSNKFKKSNVVSIKDNYVSDRVKILIHEPIKFDDAPLVLDDIISKNIVVLNLEMLDVDTKRKTFDFVSGGIYSINGKMQKVTKDIFVIAPKELEIDGKIKDQIQSKGYYQL</sequence>
<keyword evidence="1" id="KW-0131">Cell cycle</keyword>
<keyword evidence="2" id="KW-1185">Reference proteome</keyword>
<dbReference type="Proteomes" id="UP000595814">
    <property type="component" value="Chromosome"/>
</dbReference>
<keyword evidence="1" id="KW-0132">Cell division</keyword>
<evidence type="ECO:0000313" key="2">
    <source>
        <dbReference type="Proteomes" id="UP000595814"/>
    </source>
</evidence>
<evidence type="ECO:0000313" key="1">
    <source>
        <dbReference type="EMBL" id="QQK07693.1"/>
    </source>
</evidence>
<organism evidence="1 2">
    <name type="scientific">Miniphocaeibacter halophilus</name>
    <dbReference type="NCBI Taxonomy" id="2931922"/>
    <lineage>
        <taxon>Bacteria</taxon>
        <taxon>Bacillati</taxon>
        <taxon>Bacillota</taxon>
        <taxon>Tissierellia</taxon>
        <taxon>Tissierellales</taxon>
        <taxon>Peptoniphilaceae</taxon>
        <taxon>Miniphocaeibacter</taxon>
    </lineage>
</organism>
<reference evidence="1 2" key="1">
    <citation type="journal article" date="2022" name="Int. J. Syst. Evol. Microbiol.">
        <title>Miniphocaeibacter halophilus sp. nov., an ammonium-tolerant acetate-producing bacterium isolated from a biogas system.</title>
        <authorList>
            <person name="Schnurer A."/>
            <person name="Singh A."/>
            <person name="Bi S."/>
            <person name="Qiao W."/>
            <person name="Westerholm M."/>
        </authorList>
    </citation>
    <scope>NUCLEOTIDE SEQUENCE [LARGE SCALE GENOMIC DNA]</scope>
    <source>
        <strain evidence="1 2">AMB_01</strain>
    </source>
</reference>
<name>A0AC61MQV4_9FIRM</name>
<accession>A0AC61MQV4</accession>
<proteinExistence type="predicted"/>
<protein>
    <submittedName>
        <fullName evidence="1">Cell division protein SepF</fullName>
    </submittedName>
</protein>
<dbReference type="EMBL" id="CP066744">
    <property type="protein sequence ID" value="QQK07693.1"/>
    <property type="molecule type" value="Genomic_DNA"/>
</dbReference>